<dbReference type="Proteomes" id="UP001151760">
    <property type="component" value="Unassembled WGS sequence"/>
</dbReference>
<evidence type="ECO:0000313" key="3">
    <source>
        <dbReference type="Proteomes" id="UP001151760"/>
    </source>
</evidence>
<organism evidence="2 3">
    <name type="scientific">Tanacetum coccineum</name>
    <dbReference type="NCBI Taxonomy" id="301880"/>
    <lineage>
        <taxon>Eukaryota</taxon>
        <taxon>Viridiplantae</taxon>
        <taxon>Streptophyta</taxon>
        <taxon>Embryophyta</taxon>
        <taxon>Tracheophyta</taxon>
        <taxon>Spermatophyta</taxon>
        <taxon>Magnoliopsida</taxon>
        <taxon>eudicotyledons</taxon>
        <taxon>Gunneridae</taxon>
        <taxon>Pentapetalae</taxon>
        <taxon>asterids</taxon>
        <taxon>campanulids</taxon>
        <taxon>Asterales</taxon>
        <taxon>Asteraceae</taxon>
        <taxon>Asteroideae</taxon>
        <taxon>Anthemideae</taxon>
        <taxon>Anthemidinae</taxon>
        <taxon>Tanacetum</taxon>
    </lineage>
</organism>
<reference evidence="2" key="2">
    <citation type="submission" date="2022-01" db="EMBL/GenBank/DDBJ databases">
        <authorList>
            <person name="Yamashiro T."/>
            <person name="Shiraishi A."/>
            <person name="Satake H."/>
            <person name="Nakayama K."/>
        </authorList>
    </citation>
    <scope>NUCLEOTIDE SEQUENCE</scope>
</reference>
<sequence>MLAIYIAIRYIVELQCHELRAKIVNEARDYVMSSSSTVTYTSVYTDSETGRVFWGADDELSDGGSPRVIIYGYDRLPMNPVRNKSVSTLKTIKNKQSRDTRNEDVKQKPEAKHKKVKP</sequence>
<accession>A0ABQ5GBK1</accession>
<feature type="compositionally biased region" description="Basic and acidic residues" evidence="1">
    <location>
        <begin position="96"/>
        <end position="110"/>
    </location>
</feature>
<dbReference type="EMBL" id="BQNB010018299">
    <property type="protein sequence ID" value="GJT72865.1"/>
    <property type="molecule type" value="Genomic_DNA"/>
</dbReference>
<feature type="compositionally biased region" description="Polar residues" evidence="1">
    <location>
        <begin position="82"/>
        <end position="91"/>
    </location>
</feature>
<comment type="caution">
    <text evidence="2">The sequence shown here is derived from an EMBL/GenBank/DDBJ whole genome shotgun (WGS) entry which is preliminary data.</text>
</comment>
<keyword evidence="3" id="KW-1185">Reference proteome</keyword>
<evidence type="ECO:0000313" key="2">
    <source>
        <dbReference type="EMBL" id="GJT72865.1"/>
    </source>
</evidence>
<feature type="region of interest" description="Disordered" evidence="1">
    <location>
        <begin position="81"/>
        <end position="118"/>
    </location>
</feature>
<reference evidence="2" key="1">
    <citation type="journal article" date="2022" name="Int. J. Mol. Sci.">
        <title>Draft Genome of Tanacetum Coccineum: Genomic Comparison of Closely Related Tanacetum-Family Plants.</title>
        <authorList>
            <person name="Yamashiro T."/>
            <person name="Shiraishi A."/>
            <person name="Nakayama K."/>
            <person name="Satake H."/>
        </authorList>
    </citation>
    <scope>NUCLEOTIDE SEQUENCE</scope>
</reference>
<evidence type="ECO:0000256" key="1">
    <source>
        <dbReference type="SAM" id="MobiDB-lite"/>
    </source>
</evidence>
<protein>
    <submittedName>
        <fullName evidence="2">Uncharacterized protein</fullName>
    </submittedName>
</protein>
<gene>
    <name evidence="2" type="ORF">Tco_1032151</name>
</gene>
<name>A0ABQ5GBK1_9ASTR</name>
<proteinExistence type="predicted"/>